<feature type="compositionally biased region" description="Basic and acidic residues" evidence="1">
    <location>
        <begin position="398"/>
        <end position="411"/>
    </location>
</feature>
<feature type="region of interest" description="Disordered" evidence="1">
    <location>
        <begin position="722"/>
        <end position="746"/>
    </location>
</feature>
<dbReference type="HOGENOM" id="CLU_289380_0_0_1"/>
<evidence type="ECO:0008006" key="4">
    <source>
        <dbReference type="Google" id="ProtNLM"/>
    </source>
</evidence>
<accession>M3DAV5</accession>
<reference evidence="2 3" key="1">
    <citation type="journal article" date="2012" name="PLoS Pathog.">
        <title>Diverse lifestyles and strategies of plant pathogenesis encoded in the genomes of eighteen Dothideomycetes fungi.</title>
        <authorList>
            <person name="Ohm R.A."/>
            <person name="Feau N."/>
            <person name="Henrissat B."/>
            <person name="Schoch C.L."/>
            <person name="Horwitz B.A."/>
            <person name="Barry K.W."/>
            <person name="Condon B.J."/>
            <person name="Copeland A.C."/>
            <person name="Dhillon B."/>
            <person name="Glaser F."/>
            <person name="Hesse C.N."/>
            <person name="Kosti I."/>
            <person name="LaButti K."/>
            <person name="Lindquist E.A."/>
            <person name="Lucas S."/>
            <person name="Salamov A.A."/>
            <person name="Bradshaw R.E."/>
            <person name="Ciuffetti L."/>
            <person name="Hamelin R.C."/>
            <person name="Kema G.H.J."/>
            <person name="Lawrence C."/>
            <person name="Scott J.A."/>
            <person name="Spatafora J.W."/>
            <person name="Turgeon B.G."/>
            <person name="de Wit P.J.G.M."/>
            <person name="Zhong S."/>
            <person name="Goodwin S.B."/>
            <person name="Grigoriev I.V."/>
        </authorList>
    </citation>
    <scope>NUCLEOTIDE SEQUENCE [LARGE SCALE GENOMIC DNA]</scope>
    <source>
        <strain evidence="2 3">SO2202</strain>
    </source>
</reference>
<keyword evidence="3" id="KW-1185">Reference proteome</keyword>
<dbReference type="OrthoDB" id="1749473at2759"/>
<feature type="region of interest" description="Disordered" evidence="1">
    <location>
        <begin position="815"/>
        <end position="878"/>
    </location>
</feature>
<feature type="region of interest" description="Disordered" evidence="1">
    <location>
        <begin position="42"/>
        <end position="66"/>
    </location>
</feature>
<gene>
    <name evidence="2" type="ORF">SEPMUDRAFT_146978</name>
</gene>
<feature type="compositionally biased region" description="Low complexity" evidence="1">
    <location>
        <begin position="728"/>
        <end position="737"/>
    </location>
</feature>
<feature type="compositionally biased region" description="Pro residues" evidence="1">
    <location>
        <begin position="817"/>
        <end position="833"/>
    </location>
</feature>
<feature type="compositionally biased region" description="Low complexity" evidence="1">
    <location>
        <begin position="336"/>
        <end position="351"/>
    </location>
</feature>
<dbReference type="RefSeq" id="XP_016763095.1">
    <property type="nucleotide sequence ID" value="XM_016904005.1"/>
</dbReference>
<evidence type="ECO:0000313" key="3">
    <source>
        <dbReference type="Proteomes" id="UP000016931"/>
    </source>
</evidence>
<feature type="region of interest" description="Disordered" evidence="1">
    <location>
        <begin position="551"/>
        <end position="586"/>
    </location>
</feature>
<feature type="region of interest" description="Disordered" evidence="1">
    <location>
        <begin position="288"/>
        <end position="448"/>
    </location>
</feature>
<evidence type="ECO:0000256" key="1">
    <source>
        <dbReference type="SAM" id="MobiDB-lite"/>
    </source>
</evidence>
<dbReference type="Proteomes" id="UP000016931">
    <property type="component" value="Unassembled WGS sequence"/>
</dbReference>
<name>M3DAV5_SPHMS</name>
<feature type="compositionally biased region" description="Low complexity" evidence="1">
    <location>
        <begin position="412"/>
        <end position="429"/>
    </location>
</feature>
<dbReference type="STRING" id="692275.M3DAV5"/>
<evidence type="ECO:0000313" key="2">
    <source>
        <dbReference type="EMBL" id="EMF14974.1"/>
    </source>
</evidence>
<organism evidence="2 3">
    <name type="scientific">Sphaerulina musiva (strain SO2202)</name>
    <name type="common">Poplar stem canker fungus</name>
    <name type="synonym">Septoria musiva</name>
    <dbReference type="NCBI Taxonomy" id="692275"/>
    <lineage>
        <taxon>Eukaryota</taxon>
        <taxon>Fungi</taxon>
        <taxon>Dikarya</taxon>
        <taxon>Ascomycota</taxon>
        <taxon>Pezizomycotina</taxon>
        <taxon>Dothideomycetes</taxon>
        <taxon>Dothideomycetidae</taxon>
        <taxon>Mycosphaerellales</taxon>
        <taxon>Mycosphaerellaceae</taxon>
        <taxon>Sphaerulina</taxon>
    </lineage>
</organism>
<feature type="region of interest" description="Disordered" evidence="1">
    <location>
        <begin position="147"/>
        <end position="176"/>
    </location>
</feature>
<protein>
    <recommendedName>
        <fullName evidence="4">PH domain-containing protein</fullName>
    </recommendedName>
</protein>
<dbReference type="OMA" id="WPQATKH"/>
<dbReference type="GeneID" id="27901142"/>
<dbReference type="AlphaFoldDB" id="M3DAV5"/>
<dbReference type="eggNOG" id="ENOG502S4CD">
    <property type="taxonomic scope" value="Eukaryota"/>
</dbReference>
<dbReference type="EMBL" id="KB456261">
    <property type="protein sequence ID" value="EMF14974.1"/>
    <property type="molecule type" value="Genomic_DNA"/>
</dbReference>
<sequence length="888" mass="94948">MSDTTTLPVPQLRKRTSSKMSLFSLFSKSKVDKLQGCAELGLDIPEPPTRTQHADAESASLRPSTSKSYSAKAAMLAITDSSPVVPIDRTGRARTFEPPPLFQVWPQATKHASFEVSHLPPETASQRSKHRGLGTALHVPNADAQSVHLSGERHSFESRMKLKPSSQDPDDGSVSPVNLPTKLMVLVTSGYLLQYAATGDPQRFPEKVLQLQKDSAAYACDLIPGKHHVLQVVQSVDDSGVIMNPASTFFSKLGLRSQATRRAASNMLLVMSGAEDMDEWMTAIREEIERQGGKRARSGSSSGRARECDSSMPALVPSLSHRYQVKRSASIANVSPAKPRTADADTAPPTTTDRKSQDTGAAKSVEQRQMTPIDQASLSRPRATSDTPSISSSIAVSEDQKQLDKLRDSARSSHASTTPTASASLTSRTNSITSSPPMELTKESPSLQQDDLTVNRLYRNLSSYSISKRRSAVLASAPLIWEPLSPETEAKRETVEKSRGFPALKQPLCSAQSMLKGKQAGKISSGRPPHPGDQVRPESFLAELPNPSTYTLSLQHSRSSPDISQSRTLHSIQTRPPKQDSHSFSLPLRINTSDSMLRQPSRRRVSQYTETDIGLRSPIPAATTLIAKVDPTAVAGTNQRSFAEHAAAAAAAMDQSRRASVGRLSLFPPVSPVGPPQSASPVEGISATSGQAFRQSSSLRRPASLQVRTDVALLLSAPRLSPVSPNTRARSSAALPRRSLKPSRSAVAISGRVSPARAAGETFNFSTRRFIGEQADEVTPLPTRCESPYKLSHERRVRASASLPEMDCGISLVGLGPPAPPPTAPLPELPPAGRPSSRATSRAGSRQGTHPRSCTPIGVALGGSPTSAHGSPAPTMHSVGLGIEVGGY</sequence>
<proteinExistence type="predicted"/>
<feature type="region of interest" description="Disordered" evidence="1">
    <location>
        <begin position="515"/>
        <end position="539"/>
    </location>
</feature>
<feature type="compositionally biased region" description="Polar residues" evidence="1">
    <location>
        <begin position="837"/>
        <end position="852"/>
    </location>
</feature>
<feature type="compositionally biased region" description="Polar residues" evidence="1">
    <location>
        <begin position="551"/>
        <end position="576"/>
    </location>
</feature>
<feature type="compositionally biased region" description="Polar residues" evidence="1">
    <location>
        <begin position="367"/>
        <end position="395"/>
    </location>
</feature>
<feature type="compositionally biased region" description="Basic and acidic residues" evidence="1">
    <location>
        <begin position="150"/>
        <end position="160"/>
    </location>
</feature>